<dbReference type="PANTHER" id="PTHR10916:SF0">
    <property type="entry name" value="LARGE RIBOSOMAL SUBUNIT PROTEIN UL29C"/>
    <property type="match status" value="1"/>
</dbReference>
<feature type="coiled-coil region" evidence="6">
    <location>
        <begin position="4"/>
        <end position="31"/>
    </location>
</feature>
<evidence type="ECO:0000256" key="1">
    <source>
        <dbReference type="ARBA" id="ARBA00009254"/>
    </source>
</evidence>
<dbReference type="GO" id="GO:0022625">
    <property type="term" value="C:cytosolic large ribosomal subunit"/>
    <property type="evidence" value="ECO:0007669"/>
    <property type="project" value="TreeGrafter"/>
</dbReference>
<dbReference type="Proteomes" id="UP000622317">
    <property type="component" value="Unassembled WGS sequence"/>
</dbReference>
<dbReference type="NCBIfam" id="TIGR00012">
    <property type="entry name" value="L29"/>
    <property type="match status" value="1"/>
</dbReference>
<sequence>MKTKDIQELSVAEIEKKIRETREKLLDLRLKKQTGQVEKTHEITAARKSIARMETIRNEKIAAEKQSA</sequence>
<dbReference type="SUPFAM" id="SSF46561">
    <property type="entry name" value="Ribosomal protein L29 (L29p)"/>
    <property type="match status" value="1"/>
</dbReference>
<name>A0A927IKF1_9BACT</name>
<keyword evidence="6" id="KW-0175">Coiled coil</keyword>
<evidence type="ECO:0000313" key="8">
    <source>
        <dbReference type="Proteomes" id="UP000622317"/>
    </source>
</evidence>
<evidence type="ECO:0000256" key="3">
    <source>
        <dbReference type="ARBA" id="ARBA00023274"/>
    </source>
</evidence>
<dbReference type="Pfam" id="PF00831">
    <property type="entry name" value="Ribosomal_L29"/>
    <property type="match status" value="1"/>
</dbReference>
<comment type="caution">
    <text evidence="7">The sequence shown here is derived from an EMBL/GenBank/DDBJ whole genome shotgun (WGS) entry which is preliminary data.</text>
</comment>
<keyword evidence="8" id="KW-1185">Reference proteome</keyword>
<dbReference type="InterPro" id="IPR036049">
    <property type="entry name" value="Ribosomal_uL29_sf"/>
</dbReference>
<proteinExistence type="inferred from homology"/>
<protein>
    <recommendedName>
        <fullName evidence="4 5">Large ribosomal subunit protein uL29</fullName>
    </recommendedName>
</protein>
<dbReference type="GO" id="GO:0003735">
    <property type="term" value="F:structural constituent of ribosome"/>
    <property type="evidence" value="ECO:0007669"/>
    <property type="project" value="InterPro"/>
</dbReference>
<gene>
    <name evidence="5" type="primary">rpmC</name>
    <name evidence="7" type="ORF">IEN85_23830</name>
</gene>
<dbReference type="CDD" id="cd00427">
    <property type="entry name" value="Ribosomal_L29_HIP"/>
    <property type="match status" value="1"/>
</dbReference>
<dbReference type="HAMAP" id="MF_00374">
    <property type="entry name" value="Ribosomal_uL29"/>
    <property type="match status" value="1"/>
</dbReference>
<dbReference type="RefSeq" id="WP_191619624.1">
    <property type="nucleotide sequence ID" value="NZ_JACYFG010000061.1"/>
</dbReference>
<keyword evidence="3 5" id="KW-0687">Ribonucleoprotein</keyword>
<organism evidence="7 8">
    <name type="scientific">Pelagicoccus enzymogenes</name>
    <dbReference type="NCBI Taxonomy" id="2773457"/>
    <lineage>
        <taxon>Bacteria</taxon>
        <taxon>Pseudomonadati</taxon>
        <taxon>Verrucomicrobiota</taxon>
        <taxon>Opitutia</taxon>
        <taxon>Puniceicoccales</taxon>
        <taxon>Pelagicoccaceae</taxon>
        <taxon>Pelagicoccus</taxon>
    </lineage>
</organism>
<dbReference type="InterPro" id="IPR050063">
    <property type="entry name" value="Ribosomal_protein_uL29"/>
</dbReference>
<dbReference type="GO" id="GO:0006412">
    <property type="term" value="P:translation"/>
    <property type="evidence" value="ECO:0007669"/>
    <property type="project" value="UniProtKB-UniRule"/>
</dbReference>
<dbReference type="Gene3D" id="1.10.287.310">
    <property type="match status" value="1"/>
</dbReference>
<dbReference type="PANTHER" id="PTHR10916">
    <property type="entry name" value="60S RIBOSOMAL PROTEIN L35/50S RIBOSOMAL PROTEIN L29"/>
    <property type="match status" value="1"/>
</dbReference>
<evidence type="ECO:0000256" key="2">
    <source>
        <dbReference type="ARBA" id="ARBA00022980"/>
    </source>
</evidence>
<accession>A0A927IKF1</accession>
<dbReference type="InterPro" id="IPR001854">
    <property type="entry name" value="Ribosomal_uL29"/>
</dbReference>
<evidence type="ECO:0000256" key="6">
    <source>
        <dbReference type="SAM" id="Coils"/>
    </source>
</evidence>
<keyword evidence="2 5" id="KW-0689">Ribosomal protein</keyword>
<evidence type="ECO:0000313" key="7">
    <source>
        <dbReference type="EMBL" id="MBD5782550.1"/>
    </source>
</evidence>
<dbReference type="EMBL" id="JACYFG010000061">
    <property type="protein sequence ID" value="MBD5782550.1"/>
    <property type="molecule type" value="Genomic_DNA"/>
</dbReference>
<dbReference type="AlphaFoldDB" id="A0A927IKF1"/>
<evidence type="ECO:0000256" key="4">
    <source>
        <dbReference type="ARBA" id="ARBA00035204"/>
    </source>
</evidence>
<reference evidence="7" key="1">
    <citation type="submission" date="2020-09" db="EMBL/GenBank/DDBJ databases">
        <title>Pelagicoccus enzymogenes sp. nov. with an EPS production, isolated from marine sediment.</title>
        <authorList>
            <person name="Feng X."/>
        </authorList>
    </citation>
    <scope>NUCLEOTIDE SEQUENCE</scope>
    <source>
        <strain evidence="7">NFK12</strain>
    </source>
</reference>
<comment type="similarity">
    <text evidence="1 5">Belongs to the universal ribosomal protein uL29 family.</text>
</comment>
<evidence type="ECO:0000256" key="5">
    <source>
        <dbReference type="HAMAP-Rule" id="MF_00374"/>
    </source>
</evidence>